<dbReference type="PROSITE" id="PS51257">
    <property type="entry name" value="PROKAR_LIPOPROTEIN"/>
    <property type="match status" value="1"/>
</dbReference>
<evidence type="ECO:0000256" key="4">
    <source>
        <dbReference type="ARBA" id="ARBA00022729"/>
    </source>
</evidence>
<evidence type="ECO:0000256" key="2">
    <source>
        <dbReference type="ARBA" id="ARBA00008814"/>
    </source>
</evidence>
<evidence type="ECO:0000313" key="9">
    <source>
        <dbReference type="Proteomes" id="UP000530424"/>
    </source>
</evidence>
<dbReference type="InterPro" id="IPR051313">
    <property type="entry name" value="Bact_iron-sidero_bind"/>
</dbReference>
<sequence length="347" mass="37178">MIRAHRRTLRGALAATALTATFALTACSGDTDPDARAEDTGGAEGQTAPEGPFTYEDGRGHTVELEQTPTNVVAQSSVAAALWDAGYQVDGVYGELAEVDGELNFQAGNIDLSQVEVYGETYGELDVEQLLVSAPELVIDYTFDGKGLWYIPGKQGKTVDEGTETLAIDGNYTDTDTAIESFVDLARALGADTESADLQADKEAYDAALEEIGTISGESDLQVAFVSADADAASFYIANQDFFPEMGTLAEAGLDIVEPKTGKPMHFHAISPEQLPDYADADVILFDARTYGLLADKLETIDTWTSLPAVEAGQVYEWYAAAPYSYEQYAGIYQEVADHLAEAQPVD</sequence>
<dbReference type="RefSeq" id="WP_179669679.1">
    <property type="nucleotide sequence ID" value="NZ_JACCFP010000001.1"/>
</dbReference>
<comment type="similarity">
    <text evidence="2">Belongs to the bacterial solute-binding protein 8 family.</text>
</comment>
<dbReference type="InterPro" id="IPR002491">
    <property type="entry name" value="ABC_transptr_periplasmic_BD"/>
</dbReference>
<dbReference type="Pfam" id="PF01497">
    <property type="entry name" value="Peripla_BP_2"/>
    <property type="match status" value="1"/>
</dbReference>
<accession>A0A853C899</accession>
<dbReference type="Proteomes" id="UP000530424">
    <property type="component" value="Unassembled WGS sequence"/>
</dbReference>
<reference evidence="8 9" key="1">
    <citation type="submission" date="2020-07" db="EMBL/GenBank/DDBJ databases">
        <title>Sequencing the genomes of 1000 actinobacteria strains.</title>
        <authorList>
            <person name="Klenk H.-P."/>
        </authorList>
    </citation>
    <scope>NUCLEOTIDE SEQUENCE [LARGE SCALE GENOMIC DNA]</scope>
    <source>
        <strain evidence="8 9">DSM 103833</strain>
    </source>
</reference>
<dbReference type="EMBL" id="JACCFP010000001">
    <property type="protein sequence ID" value="NYJ03381.1"/>
    <property type="molecule type" value="Genomic_DNA"/>
</dbReference>
<feature type="domain" description="Fe/B12 periplasmic-binding" evidence="7">
    <location>
        <begin position="119"/>
        <end position="319"/>
    </location>
</feature>
<comment type="subcellular location">
    <subcellularLocation>
        <location evidence="1">Cell envelope</location>
    </subcellularLocation>
</comment>
<keyword evidence="3" id="KW-0813">Transport</keyword>
<evidence type="ECO:0000259" key="7">
    <source>
        <dbReference type="Pfam" id="PF01497"/>
    </source>
</evidence>
<keyword evidence="9" id="KW-1185">Reference proteome</keyword>
<dbReference type="GO" id="GO:1901678">
    <property type="term" value="P:iron coordination entity transport"/>
    <property type="evidence" value="ECO:0007669"/>
    <property type="project" value="UniProtKB-ARBA"/>
</dbReference>
<feature type="region of interest" description="Disordered" evidence="5">
    <location>
        <begin position="31"/>
        <end position="58"/>
    </location>
</feature>
<evidence type="ECO:0000256" key="1">
    <source>
        <dbReference type="ARBA" id="ARBA00004196"/>
    </source>
</evidence>
<organism evidence="8 9">
    <name type="scientific">Nocardioides thalensis</name>
    <dbReference type="NCBI Taxonomy" id="1914755"/>
    <lineage>
        <taxon>Bacteria</taxon>
        <taxon>Bacillati</taxon>
        <taxon>Actinomycetota</taxon>
        <taxon>Actinomycetes</taxon>
        <taxon>Propionibacteriales</taxon>
        <taxon>Nocardioidaceae</taxon>
        <taxon>Nocardioides</taxon>
    </lineage>
</organism>
<dbReference type="PANTHER" id="PTHR30532">
    <property type="entry name" value="IRON III DICITRATE-BINDING PERIPLASMIC PROTEIN"/>
    <property type="match status" value="1"/>
</dbReference>
<name>A0A853C899_9ACTN</name>
<gene>
    <name evidence="8" type="ORF">HNR19_004079</name>
</gene>
<dbReference type="PANTHER" id="PTHR30532:SF24">
    <property type="entry name" value="FERRIC ENTEROBACTIN-BINDING PERIPLASMIC PROTEIN FEPB"/>
    <property type="match status" value="1"/>
</dbReference>
<dbReference type="GO" id="GO:0030288">
    <property type="term" value="C:outer membrane-bounded periplasmic space"/>
    <property type="evidence" value="ECO:0007669"/>
    <property type="project" value="TreeGrafter"/>
</dbReference>
<evidence type="ECO:0000256" key="5">
    <source>
        <dbReference type="SAM" id="MobiDB-lite"/>
    </source>
</evidence>
<evidence type="ECO:0000256" key="3">
    <source>
        <dbReference type="ARBA" id="ARBA00022448"/>
    </source>
</evidence>
<protein>
    <submittedName>
        <fullName evidence="8">Iron complex transport system substrate-binding protein</fullName>
    </submittedName>
</protein>
<proteinExistence type="inferred from homology"/>
<dbReference type="AlphaFoldDB" id="A0A853C899"/>
<dbReference type="SUPFAM" id="SSF53807">
    <property type="entry name" value="Helical backbone' metal receptor"/>
    <property type="match status" value="1"/>
</dbReference>
<evidence type="ECO:0000313" key="8">
    <source>
        <dbReference type="EMBL" id="NYJ03381.1"/>
    </source>
</evidence>
<comment type="caution">
    <text evidence="8">The sequence shown here is derived from an EMBL/GenBank/DDBJ whole genome shotgun (WGS) entry which is preliminary data.</text>
</comment>
<dbReference type="Gene3D" id="3.40.50.1980">
    <property type="entry name" value="Nitrogenase molybdenum iron protein domain"/>
    <property type="match status" value="2"/>
</dbReference>
<evidence type="ECO:0000256" key="6">
    <source>
        <dbReference type="SAM" id="SignalP"/>
    </source>
</evidence>
<feature type="chain" id="PRO_5039181649" evidence="6">
    <location>
        <begin position="29"/>
        <end position="347"/>
    </location>
</feature>
<feature type="signal peptide" evidence="6">
    <location>
        <begin position="1"/>
        <end position="28"/>
    </location>
</feature>
<keyword evidence="4 6" id="KW-0732">Signal</keyword>